<dbReference type="SUPFAM" id="SSF54292">
    <property type="entry name" value="2Fe-2S ferredoxin-like"/>
    <property type="match status" value="1"/>
</dbReference>
<protein>
    <recommendedName>
        <fullName evidence="1">2Fe-2S ferredoxin-type domain-containing protein</fullName>
    </recommendedName>
</protein>
<dbReference type="CDD" id="cd00207">
    <property type="entry name" value="fer2"/>
    <property type="match status" value="1"/>
</dbReference>
<dbReference type="AlphaFoldDB" id="A0A1B1CIV3"/>
<organism evidence="2 3">
    <name type="scientific">Rhizobium leguminosarum</name>
    <dbReference type="NCBI Taxonomy" id="384"/>
    <lineage>
        <taxon>Bacteria</taxon>
        <taxon>Pseudomonadati</taxon>
        <taxon>Pseudomonadota</taxon>
        <taxon>Alphaproteobacteria</taxon>
        <taxon>Hyphomicrobiales</taxon>
        <taxon>Rhizobiaceae</taxon>
        <taxon>Rhizobium/Agrobacterium group</taxon>
        <taxon>Rhizobium</taxon>
    </lineage>
</organism>
<name>A0A1B1CIV3_RHILE</name>
<dbReference type="Pfam" id="PF00111">
    <property type="entry name" value="Fer2"/>
    <property type="match status" value="1"/>
</dbReference>
<dbReference type="RefSeq" id="WP_065283303.1">
    <property type="nucleotide sequence ID" value="NZ_CP016287.1"/>
</dbReference>
<gene>
    <name evidence="2" type="ORF">BA011_28595</name>
</gene>
<accession>A0A1B1CIV3</accession>
<evidence type="ECO:0000313" key="2">
    <source>
        <dbReference type="EMBL" id="ANP89695.1"/>
    </source>
</evidence>
<evidence type="ECO:0000259" key="1">
    <source>
        <dbReference type="Pfam" id="PF00111"/>
    </source>
</evidence>
<dbReference type="Gene3D" id="3.10.20.30">
    <property type="match status" value="1"/>
</dbReference>
<keyword evidence="2" id="KW-0614">Plasmid</keyword>
<feature type="domain" description="2Fe-2S ferredoxin-type" evidence="1">
    <location>
        <begin position="74"/>
        <end position="126"/>
    </location>
</feature>
<reference evidence="2 3" key="1">
    <citation type="submission" date="2016-06" db="EMBL/GenBank/DDBJ databases">
        <title>Microsymbionts genomes from the relict species Vavilovia formosa.</title>
        <authorList>
            <person name="Chirak E."/>
            <person name="Kimeklis A."/>
            <person name="Andronov E."/>
        </authorList>
    </citation>
    <scope>NUCLEOTIDE SEQUENCE [LARGE SCALE GENOMIC DNA]</scope>
    <source>
        <strain evidence="2 3">Vaf10</strain>
        <plasmid evidence="3">Plasmid unnamed1</plasmid>
    </source>
</reference>
<dbReference type="EMBL" id="CP016287">
    <property type="protein sequence ID" value="ANP89695.1"/>
    <property type="molecule type" value="Genomic_DNA"/>
</dbReference>
<proteinExistence type="predicted"/>
<dbReference type="GO" id="GO:0051536">
    <property type="term" value="F:iron-sulfur cluster binding"/>
    <property type="evidence" value="ECO:0007669"/>
    <property type="project" value="InterPro"/>
</dbReference>
<evidence type="ECO:0000313" key="3">
    <source>
        <dbReference type="Proteomes" id="UP000092691"/>
    </source>
</evidence>
<geneLocation type="plasmid" evidence="2 3">
    <name>unnamed1</name>
</geneLocation>
<sequence>MQAEPNSRIDERPGLFPLLTFKRWRPDRPRRFGQIRWLAKMFARHAHWIIELGPVPKIVKVGFLDCDLSIATDSSRTLLEIICGAGLSIGSSCQAGPCRACKCRVVEGQWRILPNNADEAMAVLTDEEKSSGVVLVAFIFDRPILTPPARYAALDQSQKSVL</sequence>
<dbReference type="InterPro" id="IPR012675">
    <property type="entry name" value="Beta-grasp_dom_sf"/>
</dbReference>
<dbReference type="InterPro" id="IPR036010">
    <property type="entry name" value="2Fe-2S_ferredoxin-like_sf"/>
</dbReference>
<dbReference type="Proteomes" id="UP000092691">
    <property type="component" value="Plasmid unnamed1"/>
</dbReference>
<dbReference type="InterPro" id="IPR001041">
    <property type="entry name" value="2Fe-2S_ferredoxin-type"/>
</dbReference>